<sequence length="110" mass="12327">MKRRHETTNSSFSEQRTLEDFGVLCSENEEVGGSRMTRTTSEPPLPSPYFRIPPVGEVLAQDVRFNMHQVHMHGGSSVQSSLEPGILGPRSRDLPLVHRGARIIESLLLF</sequence>
<feature type="region of interest" description="Disordered" evidence="1">
    <location>
        <begin position="29"/>
        <end position="49"/>
    </location>
</feature>
<proteinExistence type="predicted"/>
<accession>A0A4Y2FB46</accession>
<gene>
    <name evidence="2" type="ORF">AVEN_9970_1</name>
</gene>
<evidence type="ECO:0000313" key="3">
    <source>
        <dbReference type="Proteomes" id="UP000499080"/>
    </source>
</evidence>
<evidence type="ECO:0000313" key="2">
    <source>
        <dbReference type="EMBL" id="GBM37686.1"/>
    </source>
</evidence>
<dbReference type="EMBL" id="BGPR01000847">
    <property type="protein sequence ID" value="GBM37686.1"/>
    <property type="molecule type" value="Genomic_DNA"/>
</dbReference>
<dbReference type="AlphaFoldDB" id="A0A4Y2FB46"/>
<protein>
    <submittedName>
        <fullName evidence="2">Uncharacterized protein</fullName>
    </submittedName>
</protein>
<keyword evidence="3" id="KW-1185">Reference proteome</keyword>
<reference evidence="2 3" key="1">
    <citation type="journal article" date="2019" name="Sci. Rep.">
        <title>Orb-weaving spider Araneus ventricosus genome elucidates the spidroin gene catalogue.</title>
        <authorList>
            <person name="Kono N."/>
            <person name="Nakamura H."/>
            <person name="Ohtoshi R."/>
            <person name="Moran D.A.P."/>
            <person name="Shinohara A."/>
            <person name="Yoshida Y."/>
            <person name="Fujiwara M."/>
            <person name="Mori M."/>
            <person name="Tomita M."/>
            <person name="Arakawa K."/>
        </authorList>
    </citation>
    <scope>NUCLEOTIDE SEQUENCE [LARGE SCALE GENOMIC DNA]</scope>
</reference>
<dbReference type="Proteomes" id="UP000499080">
    <property type="component" value="Unassembled WGS sequence"/>
</dbReference>
<name>A0A4Y2FB46_ARAVE</name>
<comment type="caution">
    <text evidence="2">The sequence shown here is derived from an EMBL/GenBank/DDBJ whole genome shotgun (WGS) entry which is preliminary data.</text>
</comment>
<evidence type="ECO:0000256" key="1">
    <source>
        <dbReference type="SAM" id="MobiDB-lite"/>
    </source>
</evidence>
<organism evidence="2 3">
    <name type="scientific">Araneus ventricosus</name>
    <name type="common">Orbweaver spider</name>
    <name type="synonym">Epeira ventricosa</name>
    <dbReference type="NCBI Taxonomy" id="182803"/>
    <lineage>
        <taxon>Eukaryota</taxon>
        <taxon>Metazoa</taxon>
        <taxon>Ecdysozoa</taxon>
        <taxon>Arthropoda</taxon>
        <taxon>Chelicerata</taxon>
        <taxon>Arachnida</taxon>
        <taxon>Araneae</taxon>
        <taxon>Araneomorphae</taxon>
        <taxon>Entelegynae</taxon>
        <taxon>Araneoidea</taxon>
        <taxon>Araneidae</taxon>
        <taxon>Araneus</taxon>
    </lineage>
</organism>